<dbReference type="PANTHER" id="PTHR10884">
    <property type="entry name" value="NADH DEHYDROGENASE UBIQUINONE IRON-SULFUR PROTEIN 3"/>
    <property type="match status" value="1"/>
</dbReference>
<dbReference type="Proteomes" id="UP000197025">
    <property type="component" value="Unassembled WGS sequence"/>
</dbReference>
<sequence>MPIPEVIERVRARFGEAVQEVIEFRGETTLVVRREALVEICRFLRDDPACRFNFLSDLCAVDYWPERPRFAVNYHLYSLPHNLRLRVKVFLEEEDPVVPTVTGIWPTANWHEREVYDLFGIRFEGHPDLRRILLPEDWEGHPLRRDHPLVVEPVQFSFNWREIDARKPYARE</sequence>
<evidence type="ECO:0000256" key="3">
    <source>
        <dbReference type="HAMAP-Rule" id="MF_01357"/>
    </source>
</evidence>
<comment type="function">
    <text evidence="3">NDH-1 shuttles electrons from NADH, via FMN and iron-sulfur (Fe-S) centers, to quinones in the respiratory chain. The immediate electron acceptor for the enzyme in this species is believed to be ubiquinone. Couples the redox reaction to proton translocation (for every two electrons transferred, four hydrogen ions are translocated across the cytoplasmic membrane), and thus conserves the redox energy in a proton gradient.</text>
</comment>
<evidence type="ECO:0000256" key="5">
    <source>
        <dbReference type="RuleBase" id="RU003582"/>
    </source>
</evidence>
<evidence type="ECO:0000313" key="8">
    <source>
        <dbReference type="Proteomes" id="UP000197025"/>
    </source>
</evidence>
<dbReference type="SUPFAM" id="SSF143243">
    <property type="entry name" value="Nqo5-like"/>
    <property type="match status" value="1"/>
</dbReference>
<dbReference type="InterPro" id="IPR037232">
    <property type="entry name" value="NADH_quin_OxRdtase_su_C/D-like"/>
</dbReference>
<dbReference type="InterPro" id="IPR020396">
    <property type="entry name" value="NADH_UbQ_OxRdtase_CS"/>
</dbReference>
<dbReference type="OrthoDB" id="9803286at2"/>
<keyword evidence="3" id="KW-0830">Ubiquinone</keyword>
<evidence type="ECO:0000256" key="4">
    <source>
        <dbReference type="RuleBase" id="RU003456"/>
    </source>
</evidence>
<dbReference type="EMBL" id="FYEK01000028">
    <property type="protein sequence ID" value="SNB66131.1"/>
    <property type="molecule type" value="Genomic_DNA"/>
</dbReference>
<dbReference type="GO" id="GO:0008137">
    <property type="term" value="F:NADH dehydrogenase (ubiquinone) activity"/>
    <property type="evidence" value="ECO:0007669"/>
    <property type="project" value="InterPro"/>
</dbReference>
<comment type="similarity">
    <text evidence="1 3 4">Belongs to the complex I 30 kDa subunit family.</text>
</comment>
<dbReference type="InterPro" id="IPR001268">
    <property type="entry name" value="NADH_UbQ_OxRdtase_30kDa_su"/>
</dbReference>
<evidence type="ECO:0000259" key="6">
    <source>
        <dbReference type="Pfam" id="PF00329"/>
    </source>
</evidence>
<keyword evidence="8" id="KW-1185">Reference proteome</keyword>
<accession>A0A212R2M7</accession>
<gene>
    <name evidence="3" type="primary">nuoC</name>
    <name evidence="7" type="ORF">SAMN02746019_00000650</name>
</gene>
<protein>
    <recommendedName>
        <fullName evidence="3">NADH-quinone oxidoreductase subunit C</fullName>
        <ecNumber evidence="3">7.1.1.-</ecNumber>
    </recommendedName>
    <alternativeName>
        <fullName evidence="3">NADH dehydrogenase I subunit C</fullName>
    </alternativeName>
    <alternativeName>
        <fullName evidence="3">NDH-1 subunit C</fullName>
    </alternativeName>
</protein>
<dbReference type="EC" id="7.1.1.-" evidence="3"/>
<proteinExistence type="inferred from homology"/>
<keyword evidence="3 4" id="KW-0520">NAD</keyword>
<dbReference type="GO" id="GO:0050136">
    <property type="term" value="F:NADH dehydrogenase (quinone) (non-electrogenic) activity"/>
    <property type="evidence" value="ECO:0007669"/>
    <property type="project" value="UniProtKB-UniRule"/>
</dbReference>
<comment type="subcellular location">
    <subcellularLocation>
        <location evidence="3">Cell membrane</location>
        <topology evidence="3">Peripheral membrane protein</topology>
        <orientation evidence="3">Cytoplasmic side</orientation>
    </subcellularLocation>
</comment>
<evidence type="ECO:0000256" key="2">
    <source>
        <dbReference type="ARBA" id="ARBA00022448"/>
    </source>
</evidence>
<dbReference type="GO" id="GO:0005886">
    <property type="term" value="C:plasma membrane"/>
    <property type="evidence" value="ECO:0007669"/>
    <property type="project" value="UniProtKB-SubCell"/>
</dbReference>
<comment type="subunit">
    <text evidence="3">NDH-1 is composed of 14 different subunits. Subunits NuoB, C, D, E, F, and G constitute the peripheral sector of the complex.</text>
</comment>
<dbReference type="AlphaFoldDB" id="A0A212R2M7"/>
<dbReference type="HAMAP" id="MF_01357">
    <property type="entry name" value="NDH1_NuoC"/>
    <property type="match status" value="1"/>
</dbReference>
<reference evidence="8" key="1">
    <citation type="submission" date="2017-06" db="EMBL/GenBank/DDBJ databases">
        <authorList>
            <person name="Varghese N."/>
            <person name="Submissions S."/>
        </authorList>
    </citation>
    <scope>NUCLEOTIDE SEQUENCE [LARGE SCALE GENOMIC DNA]</scope>
    <source>
        <strain evidence="8">JAD2</strain>
    </source>
</reference>
<dbReference type="PANTHER" id="PTHR10884:SF14">
    <property type="entry name" value="NADH DEHYDROGENASE [UBIQUINONE] IRON-SULFUR PROTEIN 3, MITOCHONDRIAL"/>
    <property type="match status" value="1"/>
</dbReference>
<evidence type="ECO:0000256" key="1">
    <source>
        <dbReference type="ARBA" id="ARBA00007569"/>
    </source>
</evidence>
<name>A0A212R2M7_9CHLR</name>
<evidence type="ECO:0000313" key="7">
    <source>
        <dbReference type="EMBL" id="SNB66131.1"/>
    </source>
</evidence>
<dbReference type="NCBIfam" id="TIGR01961">
    <property type="entry name" value="NuoC_fam"/>
    <property type="match status" value="1"/>
</dbReference>
<dbReference type="InterPro" id="IPR010218">
    <property type="entry name" value="NADH_DH_suC"/>
</dbReference>
<dbReference type="InParanoid" id="A0A212R2M7"/>
<dbReference type="GO" id="GO:0048038">
    <property type="term" value="F:quinone binding"/>
    <property type="evidence" value="ECO:0007669"/>
    <property type="project" value="UniProtKB-KW"/>
</dbReference>
<dbReference type="Gene3D" id="3.30.460.80">
    <property type="entry name" value="NADH:ubiquinone oxidoreductase, 30kDa subunit"/>
    <property type="match status" value="1"/>
</dbReference>
<keyword evidence="3" id="KW-1003">Cell membrane</keyword>
<keyword evidence="3 4" id="KW-1278">Translocase</keyword>
<keyword evidence="2 3" id="KW-0813">Transport</keyword>
<keyword evidence="3 5" id="KW-0874">Quinone</keyword>
<organism evidence="7 8">
    <name type="scientific">Thermoflexus hugenholtzii JAD2</name>
    <dbReference type="NCBI Taxonomy" id="877466"/>
    <lineage>
        <taxon>Bacteria</taxon>
        <taxon>Bacillati</taxon>
        <taxon>Chloroflexota</taxon>
        <taxon>Thermoflexia</taxon>
        <taxon>Thermoflexales</taxon>
        <taxon>Thermoflexaceae</taxon>
        <taxon>Thermoflexus</taxon>
    </lineage>
</organism>
<dbReference type="PROSITE" id="PS00542">
    <property type="entry name" value="COMPLEX1_30K"/>
    <property type="match status" value="1"/>
</dbReference>
<dbReference type="Pfam" id="PF00329">
    <property type="entry name" value="Complex1_30kDa"/>
    <property type="match status" value="1"/>
</dbReference>
<comment type="catalytic activity">
    <reaction evidence="3 5">
        <text>a quinone + NADH + 5 H(+)(in) = a quinol + NAD(+) + 4 H(+)(out)</text>
        <dbReference type="Rhea" id="RHEA:57888"/>
        <dbReference type="ChEBI" id="CHEBI:15378"/>
        <dbReference type="ChEBI" id="CHEBI:24646"/>
        <dbReference type="ChEBI" id="CHEBI:57540"/>
        <dbReference type="ChEBI" id="CHEBI:57945"/>
        <dbReference type="ChEBI" id="CHEBI:132124"/>
    </reaction>
</comment>
<feature type="domain" description="NADH:ubiquinone oxidoreductase 30kDa subunit" evidence="6">
    <location>
        <begin position="31"/>
        <end position="149"/>
    </location>
</feature>
<keyword evidence="3" id="KW-0472">Membrane</keyword>